<dbReference type="AlphaFoldDB" id="A0A8H7AIV6"/>
<dbReference type="EMBL" id="JAACFV010000035">
    <property type="protein sequence ID" value="KAF7509913.1"/>
    <property type="molecule type" value="Genomic_DNA"/>
</dbReference>
<organism evidence="2 3">
    <name type="scientific">Endocarpon pusillum</name>
    <dbReference type="NCBI Taxonomy" id="364733"/>
    <lineage>
        <taxon>Eukaryota</taxon>
        <taxon>Fungi</taxon>
        <taxon>Dikarya</taxon>
        <taxon>Ascomycota</taxon>
        <taxon>Pezizomycotina</taxon>
        <taxon>Eurotiomycetes</taxon>
        <taxon>Chaetothyriomycetidae</taxon>
        <taxon>Verrucariales</taxon>
        <taxon>Verrucariaceae</taxon>
        <taxon>Endocarpon</taxon>
    </lineage>
</organism>
<accession>A0A8H7AIV6</accession>
<evidence type="ECO:0000313" key="2">
    <source>
        <dbReference type="EMBL" id="KAF7509913.1"/>
    </source>
</evidence>
<keyword evidence="3" id="KW-1185">Reference proteome</keyword>
<feature type="compositionally biased region" description="Polar residues" evidence="1">
    <location>
        <begin position="50"/>
        <end position="61"/>
    </location>
</feature>
<feature type="region of interest" description="Disordered" evidence="1">
    <location>
        <begin position="41"/>
        <end position="61"/>
    </location>
</feature>
<proteinExistence type="predicted"/>
<comment type="caution">
    <text evidence="2">The sequence shown here is derived from an EMBL/GenBank/DDBJ whole genome shotgun (WGS) entry which is preliminary data.</text>
</comment>
<gene>
    <name evidence="2" type="ORF">GJ744_007227</name>
</gene>
<evidence type="ECO:0000313" key="3">
    <source>
        <dbReference type="Proteomes" id="UP000606974"/>
    </source>
</evidence>
<reference evidence="2" key="1">
    <citation type="submission" date="2020-02" db="EMBL/GenBank/DDBJ databases">
        <authorList>
            <person name="Palmer J.M."/>
        </authorList>
    </citation>
    <scope>NUCLEOTIDE SEQUENCE</scope>
    <source>
        <strain evidence="2">EPUS1.4</strain>
        <tissue evidence="2">Thallus</tissue>
    </source>
</reference>
<name>A0A8H7AIV6_9EURO</name>
<sequence>MMIGHFLRGYSQPLEDAPTVPRRHADRLMLETSKVKALLTQGPIDAQPPRGSTNGWISGHTGQFSTWTQKSRIQTPVHNHQYGPRLNSNPAFVPALVQREDGSWL</sequence>
<protein>
    <submittedName>
        <fullName evidence="2">Uncharacterized protein</fullName>
    </submittedName>
</protein>
<evidence type="ECO:0000256" key="1">
    <source>
        <dbReference type="SAM" id="MobiDB-lite"/>
    </source>
</evidence>
<dbReference type="Proteomes" id="UP000606974">
    <property type="component" value="Unassembled WGS sequence"/>
</dbReference>